<evidence type="ECO:0000313" key="4">
    <source>
        <dbReference type="EMBL" id="PTU33020.1"/>
    </source>
</evidence>
<name>A0A2T5MKC3_9GAMM</name>
<dbReference type="AlphaFoldDB" id="A0A2T5MKC3"/>
<sequence>MTYLKLNSLRPFLASFLPGRARVGGQERLRAFIGGSIGILITALISRWFAGADSITPWLIAPLGASAVLVFALPASPLAQPWPVIGGNTVSALIGIACAIYIPDPAWAGAIAVGFAIAAMFSLRCLHPPGGAIALFVVLAHATSFHFAIFPVLLNSLLMVFAGVIYNSLTGRRYPHGQQATAPLSSTAARFSAADLDVALTRYNQVLDVSRDDLEELLHHAELAAYQRNLGALRCADIMSTSPLSVQFGTHLDEAWALMREHRIKALPVIDISRRIVGIVTVADFMRQADLDARTNIGKSLREAVRRTGAITAEKPEVVGQIMTRSVRVMSAQRHMIELVPLFSEDGHHHIPIIDDDKRLVGIITQTDLVRALYRAVKPGA</sequence>
<dbReference type="InterPro" id="IPR007065">
    <property type="entry name" value="HPP"/>
</dbReference>
<keyword evidence="5" id="KW-1185">Reference proteome</keyword>
<dbReference type="PANTHER" id="PTHR33741:SF5">
    <property type="entry name" value="TRANSMEMBRANE PROTEIN DDB_G0269096-RELATED"/>
    <property type="match status" value="1"/>
</dbReference>
<dbReference type="CDD" id="cd04600">
    <property type="entry name" value="CBS_pair_HPP_assoc"/>
    <property type="match status" value="1"/>
</dbReference>
<dbReference type="SMART" id="SM00116">
    <property type="entry name" value="CBS"/>
    <property type="match status" value="2"/>
</dbReference>
<feature type="transmembrane region" description="Helical" evidence="2">
    <location>
        <begin position="133"/>
        <end position="166"/>
    </location>
</feature>
<dbReference type="OrthoDB" id="9811720at2"/>
<dbReference type="PANTHER" id="PTHR33741">
    <property type="entry name" value="TRANSMEMBRANE PROTEIN DDB_G0269096-RELATED"/>
    <property type="match status" value="1"/>
</dbReference>
<keyword evidence="1" id="KW-0129">CBS domain</keyword>
<keyword evidence="2" id="KW-0472">Membrane</keyword>
<feature type="domain" description="CBS" evidence="3">
    <location>
        <begin position="239"/>
        <end position="296"/>
    </location>
</feature>
<evidence type="ECO:0000256" key="1">
    <source>
        <dbReference type="PROSITE-ProRule" id="PRU00703"/>
    </source>
</evidence>
<gene>
    <name evidence="4" type="ORF">CJD38_02600</name>
</gene>
<keyword evidence="2" id="KW-1133">Transmembrane helix</keyword>
<accession>A0A2T5MKC3</accession>
<dbReference type="EMBL" id="QANS01000001">
    <property type="protein sequence ID" value="PTU33020.1"/>
    <property type="molecule type" value="Genomic_DNA"/>
</dbReference>
<feature type="transmembrane region" description="Helical" evidence="2">
    <location>
        <begin position="29"/>
        <end position="49"/>
    </location>
</feature>
<organism evidence="4 5">
    <name type="scientific">Stenotrophobium rhamnosiphilum</name>
    <dbReference type="NCBI Taxonomy" id="2029166"/>
    <lineage>
        <taxon>Bacteria</taxon>
        <taxon>Pseudomonadati</taxon>
        <taxon>Pseudomonadota</taxon>
        <taxon>Gammaproteobacteria</taxon>
        <taxon>Nevskiales</taxon>
        <taxon>Nevskiaceae</taxon>
        <taxon>Stenotrophobium</taxon>
    </lineage>
</organism>
<evidence type="ECO:0000259" key="3">
    <source>
        <dbReference type="PROSITE" id="PS51371"/>
    </source>
</evidence>
<dbReference type="Pfam" id="PF00571">
    <property type="entry name" value="CBS"/>
    <property type="match status" value="2"/>
</dbReference>
<keyword evidence="2" id="KW-0812">Transmembrane</keyword>
<feature type="transmembrane region" description="Helical" evidence="2">
    <location>
        <begin position="82"/>
        <end position="102"/>
    </location>
</feature>
<dbReference type="InterPro" id="IPR000644">
    <property type="entry name" value="CBS_dom"/>
</dbReference>
<protein>
    <recommendedName>
        <fullName evidence="3">CBS domain-containing protein</fullName>
    </recommendedName>
</protein>
<dbReference type="Pfam" id="PF04982">
    <property type="entry name" value="TM_HPP"/>
    <property type="match status" value="1"/>
</dbReference>
<dbReference type="InterPro" id="IPR058581">
    <property type="entry name" value="TM_HPP"/>
</dbReference>
<dbReference type="PROSITE" id="PS51371">
    <property type="entry name" value="CBS"/>
    <property type="match status" value="2"/>
</dbReference>
<evidence type="ECO:0000256" key="2">
    <source>
        <dbReference type="SAM" id="Phobius"/>
    </source>
</evidence>
<dbReference type="RefSeq" id="WP_107938727.1">
    <property type="nucleotide sequence ID" value="NZ_QANS01000001.1"/>
</dbReference>
<feature type="transmembrane region" description="Helical" evidence="2">
    <location>
        <begin position="55"/>
        <end position="75"/>
    </location>
</feature>
<dbReference type="InterPro" id="IPR046342">
    <property type="entry name" value="CBS_dom_sf"/>
</dbReference>
<dbReference type="Gene3D" id="3.10.580.10">
    <property type="entry name" value="CBS-domain"/>
    <property type="match status" value="1"/>
</dbReference>
<proteinExistence type="predicted"/>
<feature type="domain" description="CBS" evidence="3">
    <location>
        <begin position="323"/>
        <end position="381"/>
    </location>
</feature>
<dbReference type="SUPFAM" id="SSF54631">
    <property type="entry name" value="CBS-domain pair"/>
    <property type="match status" value="1"/>
</dbReference>
<comment type="caution">
    <text evidence="4">The sequence shown here is derived from an EMBL/GenBank/DDBJ whole genome shotgun (WGS) entry which is preliminary data.</text>
</comment>
<feature type="transmembrane region" description="Helical" evidence="2">
    <location>
        <begin position="108"/>
        <end position="126"/>
    </location>
</feature>
<reference evidence="4 5" key="1">
    <citation type="submission" date="2018-04" db="EMBL/GenBank/DDBJ databases">
        <title>Novel species isolated from glacier.</title>
        <authorList>
            <person name="Liu Q."/>
            <person name="Xin Y.-H."/>
        </authorList>
    </citation>
    <scope>NUCLEOTIDE SEQUENCE [LARGE SCALE GENOMIC DNA]</scope>
    <source>
        <strain evidence="4 5">GT1R17</strain>
    </source>
</reference>
<evidence type="ECO:0000313" key="5">
    <source>
        <dbReference type="Proteomes" id="UP000244248"/>
    </source>
</evidence>
<dbReference type="Proteomes" id="UP000244248">
    <property type="component" value="Unassembled WGS sequence"/>
</dbReference>